<evidence type="ECO:0000313" key="1">
    <source>
        <dbReference type="EMBL" id="MAA19478.1"/>
    </source>
</evidence>
<proteinExistence type="predicted"/>
<sequence>MSSAASLDECDDTEEDTLRKHLRDLKKVGTQWTGYVESESALRALTRDFAVMNVCYTTESSHYKSEEQLRKSKLVFTASKGAVPISLTAPFRVLCSVHKGCIFGKERHNVQSQQEENKSSSTVSCDWNADTFKKTKIEMQGTKKKGCPATMHITGIEIFPEHCVSTEIKIGPRD</sequence>
<dbReference type="Pfam" id="PF15299">
    <property type="entry name" value="ALS2CR8"/>
    <property type="match status" value="1"/>
</dbReference>
<dbReference type="InterPro" id="IPR029309">
    <property type="entry name" value="CaRF"/>
</dbReference>
<dbReference type="GO" id="GO:0003700">
    <property type="term" value="F:DNA-binding transcription factor activity"/>
    <property type="evidence" value="ECO:0007669"/>
    <property type="project" value="InterPro"/>
</dbReference>
<accession>A0A224YPE6</accession>
<dbReference type="AlphaFoldDB" id="A0A224YPE6"/>
<reference evidence="1" key="1">
    <citation type="journal article" date="2017" name="Parasit. Vectors">
        <title>Sialotranscriptomics of Rhipicephalus zambeziensis reveals intricate expression profiles of secretory proteins and suggests tight temporal transcriptional regulation during blood-feeding.</title>
        <authorList>
            <person name="de Castro M.H."/>
            <person name="de Klerk D."/>
            <person name="Pienaar R."/>
            <person name="Rees D.J.G."/>
            <person name="Mans B.J."/>
        </authorList>
    </citation>
    <scope>NUCLEOTIDE SEQUENCE</scope>
    <source>
        <tissue evidence="1">Salivary glands</tissue>
    </source>
</reference>
<protein>
    <submittedName>
        <fullName evidence="1">Hedgehog</fullName>
    </submittedName>
</protein>
<name>A0A224YPE6_9ACAR</name>
<dbReference type="EMBL" id="GFPF01008332">
    <property type="protein sequence ID" value="MAA19478.1"/>
    <property type="molecule type" value="Transcribed_RNA"/>
</dbReference>
<organism evidence="1">
    <name type="scientific">Rhipicephalus zambeziensis</name>
    <dbReference type="NCBI Taxonomy" id="60191"/>
    <lineage>
        <taxon>Eukaryota</taxon>
        <taxon>Metazoa</taxon>
        <taxon>Ecdysozoa</taxon>
        <taxon>Arthropoda</taxon>
        <taxon>Chelicerata</taxon>
        <taxon>Arachnida</taxon>
        <taxon>Acari</taxon>
        <taxon>Parasitiformes</taxon>
        <taxon>Ixodida</taxon>
        <taxon>Ixodoidea</taxon>
        <taxon>Ixodidae</taxon>
        <taxon>Rhipicephalinae</taxon>
        <taxon>Rhipicephalus</taxon>
        <taxon>Rhipicephalus</taxon>
    </lineage>
</organism>